<reference evidence="1 2" key="1">
    <citation type="submission" date="2014-04" db="EMBL/GenBank/DDBJ databases">
        <authorList>
            <consortium name="DOE Joint Genome Institute"/>
            <person name="Kuo A."/>
            <person name="Kohler A."/>
            <person name="Costa M.D."/>
            <person name="Nagy L.G."/>
            <person name="Floudas D."/>
            <person name="Copeland A."/>
            <person name="Barry K.W."/>
            <person name="Cichocki N."/>
            <person name="Veneault-Fourrey C."/>
            <person name="LaButti K."/>
            <person name="Lindquist E.A."/>
            <person name="Lipzen A."/>
            <person name="Lundell T."/>
            <person name="Morin E."/>
            <person name="Murat C."/>
            <person name="Sun H."/>
            <person name="Tunlid A."/>
            <person name="Henrissat B."/>
            <person name="Grigoriev I.V."/>
            <person name="Hibbett D.S."/>
            <person name="Martin F."/>
            <person name="Nordberg H.P."/>
            <person name="Cantor M.N."/>
            <person name="Hua S.X."/>
        </authorList>
    </citation>
    <scope>NUCLEOTIDE SEQUENCE [LARGE SCALE GENOMIC DNA]</scope>
    <source>
        <strain evidence="1 2">Marx 270</strain>
    </source>
</reference>
<dbReference type="OrthoDB" id="435460at2759"/>
<dbReference type="HOGENOM" id="CLU_2307159_0_0_1"/>
<dbReference type="CDD" id="cd11655">
    <property type="entry name" value="rap1_myb-like"/>
    <property type="match status" value="1"/>
</dbReference>
<accession>A0A0C3NL42</accession>
<dbReference type="AlphaFoldDB" id="A0A0C3NL42"/>
<dbReference type="InParanoid" id="A0A0C3NL42"/>
<dbReference type="SUPFAM" id="SSF46689">
    <property type="entry name" value="Homeodomain-like"/>
    <property type="match status" value="1"/>
</dbReference>
<dbReference type="InterPro" id="IPR009057">
    <property type="entry name" value="Homeodomain-like_sf"/>
</dbReference>
<dbReference type="Gene3D" id="1.10.10.60">
    <property type="entry name" value="Homeodomain-like"/>
    <property type="match status" value="1"/>
</dbReference>
<evidence type="ECO:0000313" key="2">
    <source>
        <dbReference type="Proteomes" id="UP000054217"/>
    </source>
</evidence>
<sequence length="100" mass="11492">MGENVRVPFSKEHDAYLVKYLARYCPTKQNRAGNKVYKDLVENRGRLTGVGRGQDIIPGSHGENDTRSMLSILMQRYQGTRRHMRSVPAIRTMNVQERGE</sequence>
<name>A0A0C3NL42_PISTI</name>
<gene>
    <name evidence="1" type="ORF">M404DRAFT_292845</name>
</gene>
<protein>
    <submittedName>
        <fullName evidence="1">Uncharacterized protein</fullName>
    </submittedName>
</protein>
<reference evidence="2" key="2">
    <citation type="submission" date="2015-01" db="EMBL/GenBank/DDBJ databases">
        <title>Evolutionary Origins and Diversification of the Mycorrhizal Mutualists.</title>
        <authorList>
            <consortium name="DOE Joint Genome Institute"/>
            <consortium name="Mycorrhizal Genomics Consortium"/>
            <person name="Kohler A."/>
            <person name="Kuo A."/>
            <person name="Nagy L.G."/>
            <person name="Floudas D."/>
            <person name="Copeland A."/>
            <person name="Barry K.W."/>
            <person name="Cichocki N."/>
            <person name="Veneault-Fourrey C."/>
            <person name="LaButti K."/>
            <person name="Lindquist E.A."/>
            <person name="Lipzen A."/>
            <person name="Lundell T."/>
            <person name="Morin E."/>
            <person name="Murat C."/>
            <person name="Riley R."/>
            <person name="Ohm R."/>
            <person name="Sun H."/>
            <person name="Tunlid A."/>
            <person name="Henrissat B."/>
            <person name="Grigoriev I.V."/>
            <person name="Hibbett D.S."/>
            <person name="Martin F."/>
        </authorList>
    </citation>
    <scope>NUCLEOTIDE SEQUENCE [LARGE SCALE GENOMIC DNA]</scope>
    <source>
        <strain evidence="2">Marx 270</strain>
    </source>
</reference>
<evidence type="ECO:0000313" key="1">
    <source>
        <dbReference type="EMBL" id="KIN96028.1"/>
    </source>
</evidence>
<dbReference type="Proteomes" id="UP000054217">
    <property type="component" value="Unassembled WGS sequence"/>
</dbReference>
<proteinExistence type="predicted"/>
<keyword evidence="2" id="KW-1185">Reference proteome</keyword>
<organism evidence="1 2">
    <name type="scientific">Pisolithus tinctorius Marx 270</name>
    <dbReference type="NCBI Taxonomy" id="870435"/>
    <lineage>
        <taxon>Eukaryota</taxon>
        <taxon>Fungi</taxon>
        <taxon>Dikarya</taxon>
        <taxon>Basidiomycota</taxon>
        <taxon>Agaricomycotina</taxon>
        <taxon>Agaricomycetes</taxon>
        <taxon>Agaricomycetidae</taxon>
        <taxon>Boletales</taxon>
        <taxon>Sclerodermatineae</taxon>
        <taxon>Pisolithaceae</taxon>
        <taxon>Pisolithus</taxon>
    </lineage>
</organism>
<dbReference type="EMBL" id="KN832055">
    <property type="protein sequence ID" value="KIN96028.1"/>
    <property type="molecule type" value="Genomic_DNA"/>
</dbReference>